<feature type="compositionally biased region" description="Basic and acidic residues" evidence="1">
    <location>
        <begin position="94"/>
        <end position="105"/>
    </location>
</feature>
<feature type="transmembrane region" description="Helical" evidence="2">
    <location>
        <begin position="348"/>
        <end position="370"/>
    </location>
</feature>
<protein>
    <submittedName>
        <fullName evidence="3">Uncharacterized protein</fullName>
    </submittedName>
</protein>
<gene>
    <name evidence="3" type="ORF">Scep_009205</name>
</gene>
<dbReference type="Proteomes" id="UP001419268">
    <property type="component" value="Unassembled WGS sequence"/>
</dbReference>
<sequence length="389" mass="42937">MPTFTSIALDTLLEPNRPPSKPKKGPNTQLPKPSPPMSITAAAAAATAETNRLQWPSLYATPVPTPLPDSPSCFSTSPSPYMVKHKRRVPSLCRRGDGDGERPVEEDGGGVEMGVSDCDDFFDPNETMSSAGSVVGSEGVDGGFDSAFKVCSTSTPPSVAEFFDASEGNGIKYDGVGFGVGSDLRIDRELHSEGSPQYSFCNMEAELHGTQLNLLMETDKRKRAEENLDSMQRIWHKFTEQLSLVGPSSLVTEAIAAEDGKPAYNFVEELCRHIHVVRVVSDSISRELAKAEAEYEMESQIEAKNFEIARLCDRVRYYEAVNHEMFQRNQETIELARRRRQRRKRRQLLVWGSIGAAISLGTAAIAWSFMPSHTPAPSYSLDRDESPKQ</sequence>
<keyword evidence="2" id="KW-1133">Transmembrane helix</keyword>
<feature type="region of interest" description="Disordered" evidence="1">
    <location>
        <begin position="1"/>
        <end position="48"/>
    </location>
</feature>
<evidence type="ECO:0000313" key="3">
    <source>
        <dbReference type="EMBL" id="KAK9139524.1"/>
    </source>
</evidence>
<reference evidence="3 4" key="1">
    <citation type="submission" date="2024-01" db="EMBL/GenBank/DDBJ databases">
        <title>Genome assemblies of Stephania.</title>
        <authorList>
            <person name="Yang L."/>
        </authorList>
    </citation>
    <scope>NUCLEOTIDE SEQUENCE [LARGE SCALE GENOMIC DNA]</scope>
    <source>
        <strain evidence="3">JXDWG</strain>
        <tissue evidence="3">Leaf</tissue>
    </source>
</reference>
<keyword evidence="2" id="KW-0812">Transmembrane</keyword>
<name>A0AAP0PE25_9MAGN</name>
<keyword evidence="2" id="KW-0472">Membrane</keyword>
<dbReference type="EMBL" id="JBBNAG010000004">
    <property type="protein sequence ID" value="KAK9139524.1"/>
    <property type="molecule type" value="Genomic_DNA"/>
</dbReference>
<organism evidence="3 4">
    <name type="scientific">Stephania cephalantha</name>
    <dbReference type="NCBI Taxonomy" id="152367"/>
    <lineage>
        <taxon>Eukaryota</taxon>
        <taxon>Viridiplantae</taxon>
        <taxon>Streptophyta</taxon>
        <taxon>Embryophyta</taxon>
        <taxon>Tracheophyta</taxon>
        <taxon>Spermatophyta</taxon>
        <taxon>Magnoliopsida</taxon>
        <taxon>Ranunculales</taxon>
        <taxon>Menispermaceae</taxon>
        <taxon>Menispermoideae</taxon>
        <taxon>Cissampelideae</taxon>
        <taxon>Stephania</taxon>
    </lineage>
</organism>
<dbReference type="PANTHER" id="PTHR35490:SF2">
    <property type="entry name" value="BACTERIOPHAGE N4 ADSORPTION B PROTEIN"/>
    <property type="match status" value="1"/>
</dbReference>
<dbReference type="PANTHER" id="PTHR35490">
    <property type="entry name" value="BACTERIOPHAGE N4 ADSORPTION B PROTEIN"/>
    <property type="match status" value="1"/>
</dbReference>
<feature type="region of interest" description="Disordered" evidence="1">
    <location>
        <begin position="92"/>
        <end position="112"/>
    </location>
</feature>
<evidence type="ECO:0000256" key="1">
    <source>
        <dbReference type="SAM" id="MobiDB-lite"/>
    </source>
</evidence>
<dbReference type="AlphaFoldDB" id="A0AAP0PE25"/>
<keyword evidence="4" id="KW-1185">Reference proteome</keyword>
<accession>A0AAP0PE25</accession>
<comment type="caution">
    <text evidence="3">The sequence shown here is derived from an EMBL/GenBank/DDBJ whole genome shotgun (WGS) entry which is preliminary data.</text>
</comment>
<evidence type="ECO:0000256" key="2">
    <source>
        <dbReference type="SAM" id="Phobius"/>
    </source>
</evidence>
<evidence type="ECO:0000313" key="4">
    <source>
        <dbReference type="Proteomes" id="UP001419268"/>
    </source>
</evidence>
<proteinExistence type="predicted"/>